<accession>A0A8T9SWY7</accession>
<proteinExistence type="predicted"/>
<dbReference type="InterPro" id="IPR013783">
    <property type="entry name" value="Ig-like_fold"/>
</dbReference>
<dbReference type="Gene3D" id="2.60.40.10">
    <property type="entry name" value="Immunoglobulins"/>
    <property type="match status" value="2"/>
</dbReference>
<keyword evidence="1" id="KW-0378">Hydrolase</keyword>
<dbReference type="RefSeq" id="WP_245095169.1">
    <property type="nucleotide sequence ID" value="NZ_CP095053.1"/>
</dbReference>
<dbReference type="GO" id="GO:0016788">
    <property type="term" value="F:hydrolase activity, acting on ester bonds"/>
    <property type="evidence" value="ECO:0007669"/>
    <property type="project" value="InterPro"/>
</dbReference>
<reference evidence="1 2" key="1">
    <citation type="submission" date="2022-04" db="EMBL/GenBank/DDBJ databases">
        <title>Hymenobacter sp. isolated from the air.</title>
        <authorList>
            <person name="Won M."/>
            <person name="Lee C.-M."/>
            <person name="Woen H.-Y."/>
            <person name="Kwon S.-W."/>
        </authorList>
    </citation>
    <scope>NUCLEOTIDE SEQUENCE [LARGE SCALE GENOMIC DNA]</scope>
    <source>
        <strain evidence="2">5413 J-13</strain>
    </source>
</reference>
<evidence type="ECO:0000313" key="2">
    <source>
        <dbReference type="Proteomes" id="UP000829925"/>
    </source>
</evidence>
<sequence length="930" mass="96490">MATEQQYNQLIAAFEDGGSNTAAELRAVLNAVKTDILALRATGSASVPRFGAGLPANSLGKDYDTYTDTTNGRVYQRLNSVYAFQYIAKGSDGAKPQAGIDYQQPQDGDDGQDGTIVFAEAYAPDDALGVDDNLWLYTNPNDKTLSVYRKFGGKWRPIGVAVGGGSTVTPPAVTDTTAPNLTFTAPASGATVNPGQQLTLTSIATDNVAVTAVSYTNGSTGATIGVANKNGSTYTLPFVVPSALGPLTLQAQASDAAGNVQVASITLNVQPATLPKLSTPTGYQASATSANAISTALSAVANATSYVFELATDSSFTQNAQAATQSGTTKNWSGLTANTTYYTRAKAQASGYQDSDYASASATTQAAAATLAAGLTLPNGNTTTVGTAIAYQATASGGTAPYSLKVVAENSATGVPATIYEGSAATYSGTWTPTAAGSYALTNTVTDAAGTQRISTVRSVTVQAAATGGQKTFIAFVGDSNTDGGEGTAAQPYFTSPGKSFYSLISERLGATKTDGKRWSGTNYGTANFGFGGATSANASGQIDQASAAWDKTKYPGLVVCYMMGTNDNNNGVSTAQAKQNLIDAKAKVEALGGKLIVSSAIEPSAHQGRPHAAWFGDFCTWLQQNALGSVGAAGFADFYNNDKINRLNYPSNTDYFALDMFGGVGGTGNGGVPFDSFHWGNVGHEEYAQQLLPIIQLVATGTTQPQKTTPAAPTFADYNDTNNTIRVVANAAGLAAARYRLPGSATAQPVPSDGLISVGDVDGKVVVYSIAVGNYYASLERESQAFTKATVVLDFVEIPFNHANISENGQYGYLYSTGNSGPSGVPANTEFRTVGRDPALWYRHTSTKGGRLRWPASSADSPGSNLLFGTTNPSAMVVTVDGVAVAGPFPVANGQIVFDFKFNDGATHTIQWYPVDGGQNNFYRFEQYL</sequence>
<dbReference type="Pfam" id="PF17957">
    <property type="entry name" value="Big_7"/>
    <property type="match status" value="1"/>
</dbReference>
<organism evidence="1 2">
    <name type="scientific">Hymenobacter aerilatus</name>
    <dbReference type="NCBI Taxonomy" id="2932251"/>
    <lineage>
        <taxon>Bacteria</taxon>
        <taxon>Pseudomonadati</taxon>
        <taxon>Bacteroidota</taxon>
        <taxon>Cytophagia</taxon>
        <taxon>Cytophagales</taxon>
        <taxon>Hymenobacteraceae</taxon>
        <taxon>Hymenobacter</taxon>
    </lineage>
</organism>
<dbReference type="Pfam" id="PF00657">
    <property type="entry name" value="Lipase_GDSL"/>
    <property type="match status" value="1"/>
</dbReference>
<name>A0A8T9SWY7_9BACT</name>
<dbReference type="Proteomes" id="UP000829925">
    <property type="component" value="Chromosome"/>
</dbReference>
<dbReference type="SUPFAM" id="SSF52266">
    <property type="entry name" value="SGNH hydrolase"/>
    <property type="match status" value="1"/>
</dbReference>
<dbReference type="InterPro" id="IPR001087">
    <property type="entry name" value="GDSL"/>
</dbReference>
<dbReference type="Gene3D" id="3.40.50.1110">
    <property type="entry name" value="SGNH hydrolase"/>
    <property type="match status" value="1"/>
</dbReference>
<dbReference type="EMBL" id="CP095053">
    <property type="protein sequence ID" value="UOR06247.1"/>
    <property type="molecule type" value="Genomic_DNA"/>
</dbReference>
<keyword evidence="2" id="KW-1185">Reference proteome</keyword>
<protein>
    <submittedName>
        <fullName evidence="1">SGNH/GDSL hydrolase family protein</fullName>
    </submittedName>
</protein>
<dbReference type="KEGG" id="haei:MUN82_03925"/>
<dbReference type="InterPro" id="IPR036514">
    <property type="entry name" value="SGNH_hydro_sf"/>
</dbReference>
<gene>
    <name evidence="1" type="ORF">MUN82_03925</name>
</gene>
<dbReference type="CDD" id="cd00229">
    <property type="entry name" value="SGNH_hydrolase"/>
    <property type="match status" value="1"/>
</dbReference>
<evidence type="ECO:0000313" key="1">
    <source>
        <dbReference type="EMBL" id="UOR06247.1"/>
    </source>
</evidence>
<dbReference type="AlphaFoldDB" id="A0A8T9SWY7"/>